<reference evidence="13" key="1">
    <citation type="journal article" date="2023" name="Front. Mar. Sci.">
        <title>A new Merluccius polli reference genome to investigate the effects of global change in West African waters.</title>
        <authorList>
            <person name="Mateo J.L."/>
            <person name="Blanco-Fernandez C."/>
            <person name="Garcia-Vazquez E."/>
            <person name="Machado-Schiaffino G."/>
        </authorList>
    </citation>
    <scope>NUCLEOTIDE SEQUENCE</scope>
    <source>
        <strain evidence="13">C29</strain>
        <tissue evidence="13">Fin</tissue>
    </source>
</reference>
<dbReference type="Pfam" id="PF00047">
    <property type="entry name" value="ig"/>
    <property type="match status" value="1"/>
</dbReference>
<gene>
    <name evidence="13" type="primary">WC11_1</name>
    <name evidence="13" type="ORF">N1851_006009</name>
</gene>
<evidence type="ECO:0000256" key="9">
    <source>
        <dbReference type="ARBA" id="ARBA00023319"/>
    </source>
</evidence>
<comment type="caution">
    <text evidence="10">Lacks conserved residue(s) required for the propagation of feature annotation.</text>
</comment>
<dbReference type="InterPro" id="IPR036179">
    <property type="entry name" value="Ig-like_dom_sf"/>
</dbReference>
<dbReference type="PROSITE" id="PS50287">
    <property type="entry name" value="SRCR_2"/>
    <property type="match status" value="1"/>
</dbReference>
<keyword evidence="3" id="KW-0732">Signal</keyword>
<feature type="domain" description="SRCR" evidence="11">
    <location>
        <begin position="6"/>
        <end position="105"/>
    </location>
</feature>
<dbReference type="Gene3D" id="3.10.250.10">
    <property type="entry name" value="SRCR-like domain"/>
    <property type="match status" value="1"/>
</dbReference>
<name>A0AA47N508_MERPO</name>
<keyword evidence="14" id="KW-1185">Reference proteome</keyword>
<dbReference type="Pfam" id="PF00530">
    <property type="entry name" value="SRCR"/>
    <property type="match status" value="1"/>
</dbReference>
<dbReference type="InterPro" id="IPR001190">
    <property type="entry name" value="SRCR"/>
</dbReference>
<evidence type="ECO:0000259" key="11">
    <source>
        <dbReference type="PROSITE" id="PS50287"/>
    </source>
</evidence>
<evidence type="ECO:0000256" key="6">
    <source>
        <dbReference type="ARBA" id="ARBA00023136"/>
    </source>
</evidence>
<dbReference type="PRINTS" id="PR00258">
    <property type="entry name" value="SPERACTRCPTR"/>
</dbReference>
<dbReference type="Proteomes" id="UP001174136">
    <property type="component" value="Unassembled WGS sequence"/>
</dbReference>
<dbReference type="InterPro" id="IPR013783">
    <property type="entry name" value="Ig-like_fold"/>
</dbReference>
<keyword evidence="9" id="KW-0393">Immunoglobulin domain</keyword>
<evidence type="ECO:0000256" key="4">
    <source>
        <dbReference type="ARBA" id="ARBA00022737"/>
    </source>
</evidence>
<evidence type="ECO:0000259" key="12">
    <source>
        <dbReference type="PROSITE" id="PS50835"/>
    </source>
</evidence>
<feature type="domain" description="Ig-like" evidence="12">
    <location>
        <begin position="123"/>
        <end position="196"/>
    </location>
</feature>
<evidence type="ECO:0000256" key="8">
    <source>
        <dbReference type="ARBA" id="ARBA00023180"/>
    </source>
</evidence>
<dbReference type="InterPro" id="IPR036772">
    <property type="entry name" value="SRCR-like_dom_sf"/>
</dbReference>
<proteinExistence type="predicted"/>
<keyword evidence="5" id="KW-1133">Transmembrane helix</keyword>
<evidence type="ECO:0000256" key="1">
    <source>
        <dbReference type="ARBA" id="ARBA00004167"/>
    </source>
</evidence>
<keyword evidence="4" id="KW-0677">Repeat</keyword>
<accession>A0AA47N508</accession>
<keyword evidence="6" id="KW-0472">Membrane</keyword>
<keyword evidence="8" id="KW-0325">Glycoprotein</keyword>
<feature type="disulfide bond" evidence="10">
    <location>
        <begin position="76"/>
        <end position="86"/>
    </location>
</feature>
<dbReference type="FunFam" id="3.10.250.10:FF:000016">
    <property type="entry name" value="Scavenger receptor cysteine-rich protein type 12"/>
    <property type="match status" value="1"/>
</dbReference>
<dbReference type="PANTHER" id="PTHR19331">
    <property type="entry name" value="SCAVENGER RECEPTOR DOMAIN-CONTAINING"/>
    <property type="match status" value="1"/>
</dbReference>
<dbReference type="SUPFAM" id="SSF48726">
    <property type="entry name" value="Immunoglobulin"/>
    <property type="match status" value="1"/>
</dbReference>
<dbReference type="EMBL" id="JAOPHQ010000993">
    <property type="protein sequence ID" value="KAK0152472.1"/>
    <property type="molecule type" value="Genomic_DNA"/>
</dbReference>
<evidence type="ECO:0000256" key="2">
    <source>
        <dbReference type="ARBA" id="ARBA00022692"/>
    </source>
</evidence>
<evidence type="ECO:0000256" key="7">
    <source>
        <dbReference type="ARBA" id="ARBA00023157"/>
    </source>
</evidence>
<evidence type="ECO:0000256" key="5">
    <source>
        <dbReference type="ARBA" id="ARBA00022989"/>
    </source>
</evidence>
<evidence type="ECO:0000256" key="3">
    <source>
        <dbReference type="ARBA" id="ARBA00022729"/>
    </source>
</evidence>
<dbReference type="SUPFAM" id="SSF56487">
    <property type="entry name" value="SRCR-like"/>
    <property type="match status" value="1"/>
</dbReference>
<evidence type="ECO:0000313" key="13">
    <source>
        <dbReference type="EMBL" id="KAK0152472.1"/>
    </source>
</evidence>
<sequence length="239" mass="26281">MKRRDVRLVGGASRCEGELEVMHQSQWRPISYSYRSWREQEAGVACRQLGCGALAYTGRAPPPAGPHNTWRFLTDCGGAEAALTDCGVMRPQQTAADAPVLVICSDILLRPNISMASMMAGDPRVSRDPDQDRLSVFRGHSFTITCSVRPQYPGGTFNLHFAGTNRTDTYTQPAVNHTAHFPFPAARSAHQGNYTCVYLVSFHATVFTSESAVLFITIWKCEPALKLSLTASGAKKWLK</sequence>
<dbReference type="InterPro" id="IPR007110">
    <property type="entry name" value="Ig-like_dom"/>
</dbReference>
<dbReference type="GO" id="GO:0016020">
    <property type="term" value="C:membrane"/>
    <property type="evidence" value="ECO:0007669"/>
    <property type="project" value="UniProtKB-SubCell"/>
</dbReference>
<organism evidence="13 14">
    <name type="scientific">Merluccius polli</name>
    <name type="common">Benguela hake</name>
    <name type="synonym">Merluccius cadenati</name>
    <dbReference type="NCBI Taxonomy" id="89951"/>
    <lineage>
        <taxon>Eukaryota</taxon>
        <taxon>Metazoa</taxon>
        <taxon>Chordata</taxon>
        <taxon>Craniata</taxon>
        <taxon>Vertebrata</taxon>
        <taxon>Euteleostomi</taxon>
        <taxon>Actinopterygii</taxon>
        <taxon>Neopterygii</taxon>
        <taxon>Teleostei</taxon>
        <taxon>Neoteleostei</taxon>
        <taxon>Acanthomorphata</taxon>
        <taxon>Zeiogadaria</taxon>
        <taxon>Gadariae</taxon>
        <taxon>Gadiformes</taxon>
        <taxon>Gadoidei</taxon>
        <taxon>Merlucciidae</taxon>
        <taxon>Merluccius</taxon>
    </lineage>
</organism>
<dbReference type="PANTHER" id="PTHR19331:SF468">
    <property type="entry name" value="SCAVENGER RECEPTOR CYSTEINE-RICH TYPE 1 PROTEIN M160"/>
    <property type="match status" value="1"/>
</dbReference>
<dbReference type="Gene3D" id="2.60.40.10">
    <property type="entry name" value="Immunoglobulins"/>
    <property type="match status" value="1"/>
</dbReference>
<protein>
    <submittedName>
        <fullName evidence="13">Antigen WC1.1</fullName>
    </submittedName>
</protein>
<evidence type="ECO:0000256" key="10">
    <source>
        <dbReference type="PROSITE-ProRule" id="PRU00196"/>
    </source>
</evidence>
<evidence type="ECO:0000313" key="14">
    <source>
        <dbReference type="Proteomes" id="UP001174136"/>
    </source>
</evidence>
<dbReference type="PROSITE" id="PS50835">
    <property type="entry name" value="IG_LIKE"/>
    <property type="match status" value="1"/>
</dbReference>
<dbReference type="AlphaFoldDB" id="A0AA47N508"/>
<dbReference type="SMART" id="SM00202">
    <property type="entry name" value="SR"/>
    <property type="match status" value="1"/>
</dbReference>
<keyword evidence="2" id="KW-0812">Transmembrane</keyword>
<dbReference type="InterPro" id="IPR013151">
    <property type="entry name" value="Immunoglobulin_dom"/>
</dbReference>
<comment type="subcellular location">
    <subcellularLocation>
        <location evidence="1">Membrane</location>
        <topology evidence="1">Single-pass membrane protein</topology>
    </subcellularLocation>
</comment>
<comment type="caution">
    <text evidence="13">The sequence shown here is derived from an EMBL/GenBank/DDBJ whole genome shotgun (WGS) entry which is preliminary data.</text>
</comment>
<keyword evidence="7 10" id="KW-1015">Disulfide bond</keyword>